<name>T2GBA5_MEGG1</name>
<gene>
    <name evidence="3" type="ORF">DGI_1631</name>
</gene>
<evidence type="ECO:0000259" key="2">
    <source>
        <dbReference type="Pfam" id="PF13539"/>
    </source>
</evidence>
<dbReference type="InterPro" id="IPR039561">
    <property type="entry name" value="Peptidase_M15C"/>
</dbReference>
<dbReference type="AlphaFoldDB" id="T2GBA5"/>
<dbReference type="Gene3D" id="3.30.1380.10">
    <property type="match status" value="1"/>
</dbReference>
<dbReference type="OrthoDB" id="9799970at2"/>
<dbReference type="GO" id="GO:0008233">
    <property type="term" value="F:peptidase activity"/>
    <property type="evidence" value="ECO:0007669"/>
    <property type="project" value="InterPro"/>
</dbReference>
<dbReference type="eggNOG" id="COG3921">
    <property type="taxonomic scope" value="Bacteria"/>
</dbReference>
<evidence type="ECO:0000256" key="1">
    <source>
        <dbReference type="SAM" id="SignalP"/>
    </source>
</evidence>
<accession>T2GBA5</accession>
<dbReference type="Pfam" id="PF13539">
    <property type="entry name" value="Peptidase_M15_4"/>
    <property type="match status" value="1"/>
</dbReference>
<proteinExistence type="predicted"/>
<keyword evidence="4" id="KW-1185">Reference proteome</keyword>
<dbReference type="Proteomes" id="UP000016587">
    <property type="component" value="Chromosome"/>
</dbReference>
<dbReference type="EMBL" id="CP006585">
    <property type="protein sequence ID" value="AGW13459.1"/>
    <property type="molecule type" value="Genomic_DNA"/>
</dbReference>
<evidence type="ECO:0000313" key="3">
    <source>
        <dbReference type="EMBL" id="AGW13459.1"/>
    </source>
</evidence>
<feature type="chain" id="PRO_5004599770" description="Peptidase M15C domain-containing protein" evidence="1">
    <location>
        <begin position="27"/>
        <end position="222"/>
    </location>
</feature>
<dbReference type="SUPFAM" id="SSF55166">
    <property type="entry name" value="Hedgehog/DD-peptidase"/>
    <property type="match status" value="1"/>
</dbReference>
<dbReference type="InterPro" id="IPR009045">
    <property type="entry name" value="Zn_M74/Hedgehog-like"/>
</dbReference>
<keyword evidence="1" id="KW-0732">Signal</keyword>
<evidence type="ECO:0000313" key="4">
    <source>
        <dbReference type="Proteomes" id="UP000016587"/>
    </source>
</evidence>
<dbReference type="PATRIC" id="fig|1121448.10.peg.1619"/>
<organism evidence="3 4">
    <name type="scientific">Megalodesulfovibrio gigas (strain ATCC 19364 / DSM 1382 / NCIMB 9332 / VKM B-1759)</name>
    <name type="common">Desulfovibrio gigas</name>
    <dbReference type="NCBI Taxonomy" id="1121448"/>
    <lineage>
        <taxon>Bacteria</taxon>
        <taxon>Pseudomonadati</taxon>
        <taxon>Thermodesulfobacteriota</taxon>
        <taxon>Desulfovibrionia</taxon>
        <taxon>Desulfovibrionales</taxon>
        <taxon>Desulfovibrionaceae</taxon>
        <taxon>Megalodesulfovibrio</taxon>
    </lineage>
</organism>
<feature type="signal peptide" evidence="1">
    <location>
        <begin position="1"/>
        <end position="26"/>
    </location>
</feature>
<sequence length="222" mass="24147">MHRVQWLFCGVVVALGMVCGAAAVMADSNLTSGQAIFMNQPPDVLPEVQAQQVLVSVPYHGFDGAVHQGQVVIHKALAEDVAAAFAVMFTHRFPLDSVLPIAHPTILAKGPYGLSSETNNTSGYVWRPVVGAQQLSMHALGLAVDINPHLNPYIKGKLILPPGATYAPAAPGTLTPESPVVQAFKRLGWTWGGDWNKAEKVDYMHFQKIPPGWEDWVRQHRD</sequence>
<dbReference type="KEGG" id="dgg:DGI_1631"/>
<dbReference type="HOGENOM" id="CLU_066235_3_1_7"/>
<dbReference type="STRING" id="1121448.DGI_1631"/>
<feature type="domain" description="Peptidase M15C" evidence="2">
    <location>
        <begin position="131"/>
        <end position="207"/>
    </location>
</feature>
<reference evidence="4" key="2">
    <citation type="submission" date="2013-07" db="EMBL/GenBank/DDBJ databases">
        <authorList>
            <person name="Morais-Silva F.O."/>
            <person name="Rezende A.M."/>
            <person name="Pimentel C."/>
            <person name="Resende D.M."/>
            <person name="Santos C.I."/>
            <person name="Clemente C."/>
            <person name="de Oliveira L.M."/>
            <person name="da Silva S.M."/>
            <person name="Costa D.A."/>
            <person name="Varela-Raposo A."/>
            <person name="Horacio E.C.A."/>
            <person name="Matos M."/>
            <person name="Flores O."/>
            <person name="Ruiz J.C."/>
            <person name="Rodrigues-Pousada C."/>
        </authorList>
    </citation>
    <scope>NUCLEOTIDE SEQUENCE [LARGE SCALE GENOMIC DNA]</scope>
    <source>
        <strain evidence="4">ATCC 19364 / DSM 1382 / NCIMB 9332 / VKM B-1759</strain>
    </source>
</reference>
<reference evidence="3 4" key="1">
    <citation type="journal article" date="2013" name="J. Bacteriol.">
        <title>Roles of HynAB and Ech, the only two hydrogenases found in the model sulfate reducer Desulfovibrio gigas.</title>
        <authorList>
            <person name="Morais-Silva F.O."/>
            <person name="Santos C.I."/>
            <person name="Rodrigues R."/>
            <person name="Pereira I.A."/>
            <person name="Rodrigues-Pousada C."/>
        </authorList>
    </citation>
    <scope>NUCLEOTIDE SEQUENCE [LARGE SCALE GENOMIC DNA]</scope>
    <source>
        <strain evidence="4">ATCC 19364 / DSM 1382 / NCIMB 9332 / VKM B-1759</strain>
    </source>
</reference>
<protein>
    <recommendedName>
        <fullName evidence="2">Peptidase M15C domain-containing protein</fullName>
    </recommendedName>
</protein>